<evidence type="ECO:0000313" key="4">
    <source>
        <dbReference type="Proteomes" id="UP000198939"/>
    </source>
</evidence>
<dbReference type="Proteomes" id="UP000183063">
    <property type="component" value="Unassembled WGS sequence"/>
</dbReference>
<evidence type="ECO:0000313" key="2">
    <source>
        <dbReference type="EMBL" id="SEO02026.1"/>
    </source>
</evidence>
<reference evidence="3" key="3">
    <citation type="submission" date="2016-10" db="EMBL/GenBank/DDBJ databases">
        <authorList>
            <person name="Wibberg D."/>
        </authorList>
    </citation>
    <scope>NUCLEOTIDE SEQUENCE [LARGE SCALE GENOMIC DNA]</scope>
</reference>
<dbReference type="AlphaFoldDB" id="A0A1H8LB46"/>
<keyword evidence="4" id="KW-1185">Reference proteome</keyword>
<dbReference type="EMBL" id="FOCV01000010">
    <property type="protein sequence ID" value="SEO02026.1"/>
    <property type="molecule type" value="Genomic_DNA"/>
</dbReference>
<dbReference type="EMBL" id="FNXB01000012">
    <property type="protein sequence ID" value="SEH87441.1"/>
    <property type="molecule type" value="Genomic_DNA"/>
</dbReference>
<evidence type="ECO:0000313" key="3">
    <source>
        <dbReference type="Proteomes" id="UP000183063"/>
    </source>
</evidence>
<sequence>MDSWEACLEYLVYCSIVLHFAQALVRGMPQLPVMRPSTILDRSNQLRPNIDGISFPTGFNGGLAGDDLIHPVPEFESGTFVEAGCPYPTDVD</sequence>
<evidence type="ECO:0000313" key="1">
    <source>
        <dbReference type="EMBL" id="SEH87441.1"/>
    </source>
</evidence>
<protein>
    <submittedName>
        <fullName evidence="1">Uncharacterized protein</fullName>
    </submittedName>
</protein>
<proteinExistence type="predicted"/>
<organism evidence="1 3">
    <name type="scientific">Rhizobium tibeticum</name>
    <dbReference type="NCBI Taxonomy" id="501024"/>
    <lineage>
        <taxon>Bacteria</taxon>
        <taxon>Pseudomonadati</taxon>
        <taxon>Pseudomonadota</taxon>
        <taxon>Alphaproteobacteria</taxon>
        <taxon>Hyphomicrobiales</taxon>
        <taxon>Rhizobiaceae</taxon>
        <taxon>Rhizobium/Agrobacterium group</taxon>
        <taxon>Rhizobium</taxon>
    </lineage>
</organism>
<reference evidence="1" key="1">
    <citation type="submission" date="2016-10" db="EMBL/GenBank/DDBJ databases">
        <authorList>
            <person name="de Groot N.N."/>
        </authorList>
    </citation>
    <scope>NUCLEOTIDE SEQUENCE [LARGE SCALE GENOMIC DNA]</scope>
    <source>
        <strain evidence="1">CCBAU85039</strain>
    </source>
</reference>
<accession>A0A1H8LB46</accession>
<name>A0A1H8LB46_9HYPH</name>
<reference evidence="2 4" key="2">
    <citation type="submission" date="2016-10" db="EMBL/GenBank/DDBJ databases">
        <authorList>
            <person name="Varghese N."/>
            <person name="Submissions S."/>
        </authorList>
    </citation>
    <scope>NUCLEOTIDE SEQUENCE [LARGE SCALE GENOMIC DNA]</scope>
    <source>
        <strain evidence="2 4">CGMCC 1.7071</strain>
    </source>
</reference>
<dbReference type="Proteomes" id="UP000198939">
    <property type="component" value="Unassembled WGS sequence"/>
</dbReference>
<gene>
    <name evidence="1" type="ORF">RTCCBAU85039_2826</name>
    <name evidence="2" type="ORF">SAMN05216228_1010184</name>
</gene>